<name>A0A8T0G1Y0_CERPU</name>
<dbReference type="EMBL" id="CM026433">
    <property type="protein sequence ID" value="KAG0553325.1"/>
    <property type="molecule type" value="Genomic_DNA"/>
</dbReference>
<comment type="subcellular location">
    <subcellularLocation>
        <location evidence="1">Nucleus</location>
    </subcellularLocation>
</comment>
<evidence type="ECO:0000313" key="11">
    <source>
        <dbReference type="Proteomes" id="UP000822688"/>
    </source>
</evidence>
<keyword evidence="5" id="KW-0132">Cell division</keyword>
<evidence type="ECO:0000256" key="1">
    <source>
        <dbReference type="ARBA" id="ARBA00004123"/>
    </source>
</evidence>
<dbReference type="GO" id="GO:0051301">
    <property type="term" value="P:cell division"/>
    <property type="evidence" value="ECO:0007669"/>
    <property type="project" value="UniProtKB-KW"/>
</dbReference>
<accession>A0A8T0G1Y0</accession>
<dbReference type="PANTHER" id="PTHR28672">
    <property type="entry name" value="ANAPHASE-PROMOTING COMPLEX SUBUNIT 13"/>
    <property type="match status" value="1"/>
</dbReference>
<keyword evidence="8" id="KW-0539">Nucleus</keyword>
<evidence type="ECO:0000256" key="8">
    <source>
        <dbReference type="ARBA" id="ARBA00023242"/>
    </source>
</evidence>
<dbReference type="EMBL" id="CM026433">
    <property type="protein sequence ID" value="KAG0553326.1"/>
    <property type="molecule type" value="Genomic_DNA"/>
</dbReference>
<dbReference type="PANTHER" id="PTHR28672:SF1">
    <property type="entry name" value="ANAPHASE-PROMOTING COMPLEX SUBUNIT 13"/>
    <property type="match status" value="1"/>
</dbReference>
<sequence length="65" mass="7306">MAELFNPGILLDIVDDEWLMDKLPNDDVPFPAGVTPPADEIDEANQEQLLANQDKWTDLGLRTIQ</sequence>
<evidence type="ECO:0000256" key="5">
    <source>
        <dbReference type="ARBA" id="ARBA00022618"/>
    </source>
</evidence>
<keyword evidence="7" id="KW-0833">Ubl conjugation pathway</keyword>
<dbReference type="GO" id="GO:0070979">
    <property type="term" value="P:protein K11-linked ubiquitination"/>
    <property type="evidence" value="ECO:0007669"/>
    <property type="project" value="TreeGrafter"/>
</dbReference>
<organism evidence="10 11">
    <name type="scientific">Ceratodon purpureus</name>
    <name type="common">Fire moss</name>
    <name type="synonym">Dicranum purpureum</name>
    <dbReference type="NCBI Taxonomy" id="3225"/>
    <lineage>
        <taxon>Eukaryota</taxon>
        <taxon>Viridiplantae</taxon>
        <taxon>Streptophyta</taxon>
        <taxon>Embryophyta</taxon>
        <taxon>Bryophyta</taxon>
        <taxon>Bryophytina</taxon>
        <taxon>Bryopsida</taxon>
        <taxon>Dicranidae</taxon>
        <taxon>Pseudoditrichales</taxon>
        <taxon>Ditrichaceae</taxon>
        <taxon>Ceratodon</taxon>
    </lineage>
</organism>
<evidence type="ECO:0000256" key="3">
    <source>
        <dbReference type="ARBA" id="ARBA00006940"/>
    </source>
</evidence>
<reference evidence="10" key="1">
    <citation type="submission" date="2020-06" db="EMBL/GenBank/DDBJ databases">
        <title>WGS assembly of Ceratodon purpureus strain R40.</title>
        <authorList>
            <person name="Carey S.B."/>
            <person name="Jenkins J."/>
            <person name="Shu S."/>
            <person name="Lovell J.T."/>
            <person name="Sreedasyam A."/>
            <person name="Maumus F."/>
            <person name="Tiley G.P."/>
            <person name="Fernandez-Pozo N."/>
            <person name="Barry K."/>
            <person name="Chen C."/>
            <person name="Wang M."/>
            <person name="Lipzen A."/>
            <person name="Daum C."/>
            <person name="Saski C.A."/>
            <person name="Payton A.C."/>
            <person name="Mcbreen J.C."/>
            <person name="Conrad R.E."/>
            <person name="Kollar L.M."/>
            <person name="Olsson S."/>
            <person name="Huttunen S."/>
            <person name="Landis J.B."/>
            <person name="Wickett N.J."/>
            <person name="Johnson M.G."/>
            <person name="Rensing S.A."/>
            <person name="Grimwood J."/>
            <person name="Schmutz J."/>
            <person name="Mcdaniel S.F."/>
        </authorList>
    </citation>
    <scope>NUCLEOTIDE SEQUENCE</scope>
    <source>
        <strain evidence="10">R40</strain>
    </source>
</reference>
<keyword evidence="6" id="KW-0498">Mitosis</keyword>
<evidence type="ECO:0000256" key="7">
    <source>
        <dbReference type="ARBA" id="ARBA00022786"/>
    </source>
</evidence>
<dbReference type="Proteomes" id="UP000822688">
    <property type="component" value="Chromosome 12"/>
</dbReference>
<comment type="caution">
    <text evidence="10">The sequence shown here is derived from an EMBL/GenBank/DDBJ whole genome shotgun (WGS) entry which is preliminary data.</text>
</comment>
<evidence type="ECO:0000256" key="2">
    <source>
        <dbReference type="ARBA" id="ARBA00004906"/>
    </source>
</evidence>
<evidence type="ECO:0000313" key="10">
    <source>
        <dbReference type="EMBL" id="KAG0553326.1"/>
    </source>
</evidence>
<evidence type="ECO:0000256" key="4">
    <source>
        <dbReference type="ARBA" id="ARBA00013935"/>
    </source>
</evidence>
<protein>
    <recommendedName>
        <fullName evidence="4">Anaphase-promoting complex subunit 13</fullName>
    </recommendedName>
</protein>
<comment type="pathway">
    <text evidence="2">Protein modification; protein ubiquitination.</text>
</comment>
<dbReference type="GO" id="GO:0005680">
    <property type="term" value="C:anaphase-promoting complex"/>
    <property type="evidence" value="ECO:0007669"/>
    <property type="project" value="InterPro"/>
</dbReference>
<dbReference type="OrthoDB" id="25675at2759"/>
<dbReference type="InterPro" id="IPR008401">
    <property type="entry name" value="Apc13"/>
</dbReference>
<proteinExistence type="inferred from homology"/>
<evidence type="ECO:0000256" key="9">
    <source>
        <dbReference type="ARBA" id="ARBA00023306"/>
    </source>
</evidence>
<dbReference type="AlphaFoldDB" id="A0A8T0G1Y0"/>
<keyword evidence="11" id="KW-1185">Reference proteome</keyword>
<keyword evidence="9" id="KW-0131">Cell cycle</keyword>
<comment type="similarity">
    <text evidence="3">Belongs to the APC13 family.</text>
</comment>
<evidence type="ECO:0000256" key="6">
    <source>
        <dbReference type="ARBA" id="ARBA00022776"/>
    </source>
</evidence>
<gene>
    <name evidence="10" type="ORF">KC19_12G002500</name>
</gene>